<keyword evidence="8" id="KW-1185">Reference proteome</keyword>
<dbReference type="SUPFAM" id="SSF52091">
    <property type="entry name" value="SpoIIaa-like"/>
    <property type="match status" value="1"/>
</dbReference>
<dbReference type="Pfam" id="PF01740">
    <property type="entry name" value="STAS"/>
    <property type="match status" value="1"/>
</dbReference>
<dbReference type="Pfam" id="PF00916">
    <property type="entry name" value="Sulfate_transp"/>
    <property type="match status" value="1"/>
</dbReference>
<feature type="domain" description="STAS" evidence="6">
    <location>
        <begin position="423"/>
        <end position="541"/>
    </location>
</feature>
<protein>
    <submittedName>
        <fullName evidence="7">SulP family inorganic anion transporter</fullName>
    </submittedName>
</protein>
<feature type="transmembrane region" description="Helical" evidence="5">
    <location>
        <begin position="330"/>
        <end position="351"/>
    </location>
</feature>
<evidence type="ECO:0000313" key="8">
    <source>
        <dbReference type="Proteomes" id="UP001501581"/>
    </source>
</evidence>
<dbReference type="PANTHER" id="PTHR11814">
    <property type="entry name" value="SULFATE TRANSPORTER"/>
    <property type="match status" value="1"/>
</dbReference>
<dbReference type="EMBL" id="BAAALG010000003">
    <property type="protein sequence ID" value="GAA1096492.1"/>
    <property type="molecule type" value="Genomic_DNA"/>
</dbReference>
<evidence type="ECO:0000256" key="3">
    <source>
        <dbReference type="ARBA" id="ARBA00022989"/>
    </source>
</evidence>
<dbReference type="Gene3D" id="3.30.750.24">
    <property type="entry name" value="STAS domain"/>
    <property type="match status" value="1"/>
</dbReference>
<feature type="transmembrane region" description="Helical" evidence="5">
    <location>
        <begin position="80"/>
        <end position="100"/>
    </location>
</feature>
<feature type="transmembrane region" description="Helical" evidence="5">
    <location>
        <begin position="357"/>
        <end position="375"/>
    </location>
</feature>
<evidence type="ECO:0000256" key="5">
    <source>
        <dbReference type="SAM" id="Phobius"/>
    </source>
</evidence>
<feature type="transmembrane region" description="Helical" evidence="5">
    <location>
        <begin position="209"/>
        <end position="233"/>
    </location>
</feature>
<keyword evidence="2 5" id="KW-0812">Transmembrane</keyword>
<organism evidence="7 8">
    <name type="scientific">Nocardioides dubius</name>
    <dbReference type="NCBI Taxonomy" id="317019"/>
    <lineage>
        <taxon>Bacteria</taxon>
        <taxon>Bacillati</taxon>
        <taxon>Actinomycetota</taxon>
        <taxon>Actinomycetes</taxon>
        <taxon>Propionibacteriales</taxon>
        <taxon>Nocardioidaceae</taxon>
        <taxon>Nocardioides</taxon>
    </lineage>
</organism>
<feature type="transmembrane region" description="Helical" evidence="5">
    <location>
        <begin position="106"/>
        <end position="125"/>
    </location>
</feature>
<feature type="transmembrane region" description="Helical" evidence="5">
    <location>
        <begin position="137"/>
        <end position="156"/>
    </location>
</feature>
<feature type="transmembrane region" description="Helical" evidence="5">
    <location>
        <begin position="253"/>
        <end position="275"/>
    </location>
</feature>
<dbReference type="PROSITE" id="PS50801">
    <property type="entry name" value="STAS"/>
    <property type="match status" value="1"/>
</dbReference>
<evidence type="ECO:0000256" key="4">
    <source>
        <dbReference type="ARBA" id="ARBA00023136"/>
    </source>
</evidence>
<accession>A0ABN1TPL9</accession>
<feature type="transmembrane region" description="Helical" evidence="5">
    <location>
        <begin position="47"/>
        <end position="68"/>
    </location>
</feature>
<gene>
    <name evidence="7" type="ORF">GCM10009668_11450</name>
</gene>
<evidence type="ECO:0000313" key="7">
    <source>
        <dbReference type="EMBL" id="GAA1096492.1"/>
    </source>
</evidence>
<feature type="transmembrane region" description="Helical" evidence="5">
    <location>
        <begin position="387"/>
        <end position="414"/>
    </location>
</feature>
<sequence length="549" mass="55578">MSDTSKPTGRLRLIPGLSRANLARELSAGVTLLALSVPLNIGYAQIAGLPATAGLYALIVPSLLFALVASTRQVVVAPDAAAAALVASSLAGVGAMGAVGPEAYPAMAAAQAVIGGGLFLLCGRLRLGFLADFLSRPILIGFVGGLALEVLLSQVAKMLGIKLAEEGFFERVVELAGGLGATHGWSALLSAVSLALLIGGRRLLPAVPWALVVVVGATAAGMALDAAEAGIAVLGAVPSGLPELAVPDLPLTVWIALVPSALALTAVTVAEGLLVGRSYADQNGQPHDPDRDLTAFGLANIGAGLSSSFSVGSSTSRTAAMDAAGSRTQLPSVVLALGSLLLLLFGADLLADIPSPAIGATVAVAVLGLVGVGELRELWRISRDEFAIAMIAMLGVLVIGPIGGILLAFVLALVNLTRRAALTHVLVQAEPGVLVLRPAGPVFFANATGFATAVRAAVAEAGAATADRPATRAVLFDLGAVTDIDVTAAEGWRRVGAEVTGSGLELALSRVDDALEDRLRHLELFDAVPRYRDTPTALAALTGRDGRAR</sequence>
<evidence type="ECO:0000256" key="2">
    <source>
        <dbReference type="ARBA" id="ARBA00022692"/>
    </source>
</evidence>
<dbReference type="InterPro" id="IPR002645">
    <property type="entry name" value="STAS_dom"/>
</dbReference>
<proteinExistence type="predicted"/>
<comment type="caution">
    <text evidence="7">The sequence shown here is derived from an EMBL/GenBank/DDBJ whole genome shotgun (WGS) entry which is preliminary data.</text>
</comment>
<keyword evidence="4 5" id="KW-0472">Membrane</keyword>
<dbReference type="CDD" id="cd07042">
    <property type="entry name" value="STAS_SulP_like_sulfate_transporter"/>
    <property type="match status" value="1"/>
</dbReference>
<dbReference type="InterPro" id="IPR001902">
    <property type="entry name" value="SLC26A/SulP_fam"/>
</dbReference>
<reference evidence="7 8" key="1">
    <citation type="journal article" date="2019" name="Int. J. Syst. Evol. Microbiol.">
        <title>The Global Catalogue of Microorganisms (GCM) 10K type strain sequencing project: providing services to taxonomists for standard genome sequencing and annotation.</title>
        <authorList>
            <consortium name="The Broad Institute Genomics Platform"/>
            <consortium name="The Broad Institute Genome Sequencing Center for Infectious Disease"/>
            <person name="Wu L."/>
            <person name="Ma J."/>
        </authorList>
    </citation>
    <scope>NUCLEOTIDE SEQUENCE [LARGE SCALE GENOMIC DNA]</scope>
    <source>
        <strain evidence="7 8">JCM 13008</strain>
    </source>
</reference>
<feature type="transmembrane region" description="Helical" evidence="5">
    <location>
        <begin position="176"/>
        <end position="197"/>
    </location>
</feature>
<dbReference type="RefSeq" id="WP_343992241.1">
    <property type="nucleotide sequence ID" value="NZ_BAAALG010000003.1"/>
</dbReference>
<dbReference type="Proteomes" id="UP001501581">
    <property type="component" value="Unassembled WGS sequence"/>
</dbReference>
<dbReference type="InterPro" id="IPR036513">
    <property type="entry name" value="STAS_dom_sf"/>
</dbReference>
<evidence type="ECO:0000259" key="6">
    <source>
        <dbReference type="PROSITE" id="PS50801"/>
    </source>
</evidence>
<comment type="subcellular location">
    <subcellularLocation>
        <location evidence="1">Membrane</location>
        <topology evidence="1">Multi-pass membrane protein</topology>
    </subcellularLocation>
</comment>
<evidence type="ECO:0000256" key="1">
    <source>
        <dbReference type="ARBA" id="ARBA00004141"/>
    </source>
</evidence>
<name>A0ABN1TPL9_9ACTN</name>
<keyword evidence="3 5" id="KW-1133">Transmembrane helix</keyword>
<dbReference type="InterPro" id="IPR011547">
    <property type="entry name" value="SLC26A/SulP_dom"/>
</dbReference>